<gene>
    <name evidence="1" type="ORF">ACFSQJ_17985</name>
</gene>
<dbReference type="Proteomes" id="UP001597526">
    <property type="component" value="Unassembled WGS sequence"/>
</dbReference>
<accession>A0ABW5N178</accession>
<sequence length="130" mass="15054">MKQLQLIAFALLILPLGVLGQTKRLMSTEAFYASLAEKDAKYELSYTFLSAEDERDFWKDQESFENALADKNILAYQFYLKHKIKFYKDHQAACSLKCGHSTLFLKHATTYINRYTSGDYLEGLSFVKDK</sequence>
<dbReference type="RefSeq" id="WP_377768287.1">
    <property type="nucleotide sequence ID" value="NZ_JBHULB010000082.1"/>
</dbReference>
<proteinExistence type="predicted"/>
<name>A0ABW5N178_9FLAO</name>
<keyword evidence="2" id="KW-1185">Reference proteome</keyword>
<evidence type="ECO:0000313" key="1">
    <source>
        <dbReference type="EMBL" id="MFD2588822.1"/>
    </source>
</evidence>
<comment type="caution">
    <text evidence="1">The sequence shown here is derived from an EMBL/GenBank/DDBJ whole genome shotgun (WGS) entry which is preliminary data.</text>
</comment>
<protein>
    <submittedName>
        <fullName evidence="1">Uncharacterized protein</fullName>
    </submittedName>
</protein>
<organism evidence="1 2">
    <name type="scientific">Croceitalea marina</name>
    <dbReference type="NCBI Taxonomy" id="1775166"/>
    <lineage>
        <taxon>Bacteria</taxon>
        <taxon>Pseudomonadati</taxon>
        <taxon>Bacteroidota</taxon>
        <taxon>Flavobacteriia</taxon>
        <taxon>Flavobacteriales</taxon>
        <taxon>Flavobacteriaceae</taxon>
        <taxon>Croceitalea</taxon>
    </lineage>
</organism>
<dbReference type="EMBL" id="JBHULB010000082">
    <property type="protein sequence ID" value="MFD2588822.1"/>
    <property type="molecule type" value="Genomic_DNA"/>
</dbReference>
<evidence type="ECO:0000313" key="2">
    <source>
        <dbReference type="Proteomes" id="UP001597526"/>
    </source>
</evidence>
<reference evidence="2" key="1">
    <citation type="journal article" date="2019" name="Int. J. Syst. Evol. Microbiol.">
        <title>The Global Catalogue of Microorganisms (GCM) 10K type strain sequencing project: providing services to taxonomists for standard genome sequencing and annotation.</title>
        <authorList>
            <consortium name="The Broad Institute Genomics Platform"/>
            <consortium name="The Broad Institute Genome Sequencing Center for Infectious Disease"/>
            <person name="Wu L."/>
            <person name="Ma J."/>
        </authorList>
    </citation>
    <scope>NUCLEOTIDE SEQUENCE [LARGE SCALE GENOMIC DNA]</scope>
    <source>
        <strain evidence="2">KCTC 52368</strain>
    </source>
</reference>